<dbReference type="RefSeq" id="WP_132145559.1">
    <property type="nucleotide sequence ID" value="NZ_SLWR01000002.1"/>
</dbReference>
<comment type="caution">
    <text evidence="2">The sequence shown here is derived from an EMBL/GenBank/DDBJ whole genome shotgun (WGS) entry which is preliminary data.</text>
</comment>
<dbReference type="PANTHER" id="PTHR33164:SF43">
    <property type="entry name" value="HTH-TYPE TRANSCRIPTIONAL REPRESSOR YETL"/>
    <property type="match status" value="1"/>
</dbReference>
<feature type="domain" description="HTH marR-type" evidence="1">
    <location>
        <begin position="2"/>
        <end position="134"/>
    </location>
</feature>
<evidence type="ECO:0000313" key="3">
    <source>
        <dbReference type="Proteomes" id="UP000295573"/>
    </source>
</evidence>
<dbReference type="AlphaFoldDB" id="A0A4R2J0H8"/>
<dbReference type="InterPro" id="IPR036388">
    <property type="entry name" value="WH-like_DNA-bd_sf"/>
</dbReference>
<proteinExistence type="predicted"/>
<dbReference type="EMBL" id="SLWR01000002">
    <property type="protein sequence ID" value="TCO50306.1"/>
    <property type="molecule type" value="Genomic_DNA"/>
</dbReference>
<dbReference type="Gene3D" id="1.10.10.10">
    <property type="entry name" value="Winged helix-like DNA-binding domain superfamily/Winged helix DNA-binding domain"/>
    <property type="match status" value="1"/>
</dbReference>
<accession>A0A4R2J0H8</accession>
<dbReference type="PANTHER" id="PTHR33164">
    <property type="entry name" value="TRANSCRIPTIONAL REGULATOR, MARR FAMILY"/>
    <property type="match status" value="1"/>
</dbReference>
<keyword evidence="3" id="KW-1185">Reference proteome</keyword>
<sequence length="142" mass="15957">MEPSLLYAIKQVELAVRSHLDDILKGSGVTAVQYTALTVLHRRDGLTSAQLARNSFVKTQSMADIVTALEKARLISRRRDPADVRRILISLTDHGRDLIAQYDDPVRKLEARMTDGLTATQIRDLRHSLNHCRATLSDHPPH</sequence>
<name>A0A4R2J0H8_9ACTN</name>
<dbReference type="SUPFAM" id="SSF46785">
    <property type="entry name" value="Winged helix' DNA-binding domain"/>
    <property type="match status" value="1"/>
</dbReference>
<dbReference type="Proteomes" id="UP000295573">
    <property type="component" value="Unassembled WGS sequence"/>
</dbReference>
<dbReference type="GO" id="GO:0003700">
    <property type="term" value="F:DNA-binding transcription factor activity"/>
    <property type="evidence" value="ECO:0007669"/>
    <property type="project" value="InterPro"/>
</dbReference>
<dbReference type="InterPro" id="IPR039422">
    <property type="entry name" value="MarR/SlyA-like"/>
</dbReference>
<protein>
    <submittedName>
        <fullName evidence="2">DNA-binding MarR family transcriptional regulator</fullName>
    </submittedName>
</protein>
<keyword evidence="2" id="KW-0238">DNA-binding</keyword>
<dbReference type="GO" id="GO:0003677">
    <property type="term" value="F:DNA binding"/>
    <property type="evidence" value="ECO:0007669"/>
    <property type="project" value="UniProtKB-KW"/>
</dbReference>
<dbReference type="Pfam" id="PF12802">
    <property type="entry name" value="MarR_2"/>
    <property type="match status" value="1"/>
</dbReference>
<evidence type="ECO:0000259" key="1">
    <source>
        <dbReference type="PROSITE" id="PS50995"/>
    </source>
</evidence>
<dbReference type="GO" id="GO:0006950">
    <property type="term" value="P:response to stress"/>
    <property type="evidence" value="ECO:0007669"/>
    <property type="project" value="TreeGrafter"/>
</dbReference>
<dbReference type="PROSITE" id="PS50995">
    <property type="entry name" value="HTH_MARR_2"/>
    <property type="match status" value="1"/>
</dbReference>
<dbReference type="InterPro" id="IPR036390">
    <property type="entry name" value="WH_DNA-bd_sf"/>
</dbReference>
<organism evidence="2 3">
    <name type="scientific">Kribbella antiqua</name>
    <dbReference type="NCBI Taxonomy" id="2512217"/>
    <lineage>
        <taxon>Bacteria</taxon>
        <taxon>Bacillati</taxon>
        <taxon>Actinomycetota</taxon>
        <taxon>Actinomycetes</taxon>
        <taxon>Propionibacteriales</taxon>
        <taxon>Kribbellaceae</taxon>
        <taxon>Kribbella</taxon>
    </lineage>
</organism>
<evidence type="ECO:0000313" key="2">
    <source>
        <dbReference type="EMBL" id="TCO50306.1"/>
    </source>
</evidence>
<reference evidence="2 3" key="1">
    <citation type="journal article" date="2015" name="Stand. Genomic Sci.">
        <title>Genomic Encyclopedia of Bacterial and Archaeal Type Strains, Phase III: the genomes of soil and plant-associated and newly described type strains.</title>
        <authorList>
            <person name="Whitman W.B."/>
            <person name="Woyke T."/>
            <person name="Klenk H.P."/>
            <person name="Zhou Y."/>
            <person name="Lilburn T.G."/>
            <person name="Beck B.J."/>
            <person name="De Vos P."/>
            <person name="Vandamme P."/>
            <person name="Eisen J.A."/>
            <person name="Garrity G."/>
            <person name="Hugenholtz P."/>
            <person name="Kyrpides N.C."/>
        </authorList>
    </citation>
    <scope>NUCLEOTIDE SEQUENCE [LARGE SCALE GENOMIC DNA]</scope>
    <source>
        <strain evidence="2 3">VKM Ac-2541</strain>
    </source>
</reference>
<dbReference type="OrthoDB" id="9155413at2"/>
<dbReference type="SMART" id="SM00347">
    <property type="entry name" value="HTH_MARR"/>
    <property type="match status" value="1"/>
</dbReference>
<dbReference type="InterPro" id="IPR000835">
    <property type="entry name" value="HTH_MarR-typ"/>
</dbReference>
<gene>
    <name evidence="2" type="ORF">EV646_102380</name>
</gene>